<dbReference type="InterPro" id="IPR002469">
    <property type="entry name" value="Peptidase_S9B_N"/>
</dbReference>
<dbReference type="Gene3D" id="2.140.10.30">
    <property type="entry name" value="Dipeptidylpeptidase IV, N-terminal domain"/>
    <property type="match status" value="1"/>
</dbReference>
<comment type="caution">
    <text evidence="4">The sequence shown here is derived from an EMBL/GenBank/DDBJ whole genome shotgun (WGS) entry which is preliminary data.</text>
</comment>
<keyword evidence="1" id="KW-0732">Signal</keyword>
<gene>
    <name evidence="4" type="ORF">HKD21_11815</name>
</gene>
<dbReference type="EMBL" id="JABCQO010000010">
    <property type="protein sequence ID" value="MBF0877529.1"/>
    <property type="molecule type" value="Genomic_DNA"/>
</dbReference>
<accession>A0ABR9YFX3</accession>
<dbReference type="SUPFAM" id="SSF53474">
    <property type="entry name" value="alpha/beta-Hydrolases"/>
    <property type="match status" value="1"/>
</dbReference>
<dbReference type="InterPro" id="IPR001375">
    <property type="entry name" value="Peptidase_S9_cat"/>
</dbReference>
<evidence type="ECO:0000256" key="1">
    <source>
        <dbReference type="SAM" id="SignalP"/>
    </source>
</evidence>
<feature type="signal peptide" evidence="1">
    <location>
        <begin position="1"/>
        <end position="34"/>
    </location>
</feature>
<dbReference type="PANTHER" id="PTHR11731">
    <property type="entry name" value="PROTEASE FAMILY S9B,C DIPEPTIDYL-PEPTIDASE IV-RELATED"/>
    <property type="match status" value="1"/>
</dbReference>
<evidence type="ECO:0000313" key="4">
    <source>
        <dbReference type="EMBL" id="MBF0877529.1"/>
    </source>
</evidence>
<dbReference type="SUPFAM" id="SSF82171">
    <property type="entry name" value="DPP6 N-terminal domain-like"/>
    <property type="match status" value="1"/>
</dbReference>
<evidence type="ECO:0000313" key="5">
    <source>
        <dbReference type="Proteomes" id="UP000630952"/>
    </source>
</evidence>
<feature type="domain" description="Dipeptidylpeptidase IV N-terminal" evidence="3">
    <location>
        <begin position="148"/>
        <end position="409"/>
    </location>
</feature>
<evidence type="ECO:0000259" key="3">
    <source>
        <dbReference type="Pfam" id="PF00930"/>
    </source>
</evidence>
<organism evidence="4 5">
    <name type="scientific">Gluconobacter cerevisiae</name>
    <dbReference type="NCBI Taxonomy" id="1379734"/>
    <lineage>
        <taxon>Bacteria</taxon>
        <taxon>Pseudomonadati</taxon>
        <taxon>Pseudomonadota</taxon>
        <taxon>Alphaproteobacteria</taxon>
        <taxon>Acetobacterales</taxon>
        <taxon>Acetobacteraceae</taxon>
        <taxon>Gluconobacter</taxon>
    </lineage>
</organism>
<sequence>MLSPSLPLRITFMGKTLMACAVLSPLLFPSLAAAANPAACMLDLAKTRNGTLGLPNHAEVTPDGHSVLFLRSGPFDTHLHLYRYDLPDHSIHELAAPASGPEHLSVEEKARRERARQSMSGITDYQMSEDGGTVLASQGGQLERIATDDGRVTPIEGQWIAPRLSPDGLSLAAVRDNDLYSVDLVSGRQTRLTTGGSDTLSHGLAEFAAAEELERADGAWWSPDSKTILFEEADNSDVEKHYITNPEAPQAEPVTFRYPRAGTNNAKTRFGLVDAKGGPVRWISWDHDAWPYLGRVVWRKNAPLAIVLLNRAQTKEQLLTIDPATGATHLLLEQSDPAWIELDPRATSGGHNLPVFLDNNAGFLWAADRGKDWQLELHAPDGTLQRVLTPTGLSYIALNDYDAEHNTLTVTVRANRLDNEVVHIDLKTRAVTPFVTERGIHNIHVTNGTHTAMVDTFASAAGTRQTLVRDTAGHVVATLPSVAQAPKLPVHVEFTTAGARDLDAAIIRPENFSASKHYPVVLSVYAGPGSKMVHDTPTSYLDEQCLANQGYIVVTLDGRGTPGRDHDFERAIKGNLIDLPLQDQIDGLQALGKRHHEMDLSHVGVHGWSFGGYFTAMATIRRPDVFKVGVAGAPPVDFADYDTAYTERYLGTPQDDPEGYRKSNVLTYADTLKQPLLLMHGITDDNVYFENTMKLTQALLHAGKPYDLLLLPGTHMLPDPVIRARVAQRREQFLHTVLQPGK</sequence>
<dbReference type="Pfam" id="PF00326">
    <property type="entry name" value="Peptidase_S9"/>
    <property type="match status" value="1"/>
</dbReference>
<feature type="domain" description="Peptidase S9 prolyl oligopeptidase catalytic" evidence="2">
    <location>
        <begin position="542"/>
        <end position="739"/>
    </location>
</feature>
<proteinExistence type="predicted"/>
<reference evidence="5" key="1">
    <citation type="submission" date="2020-04" db="EMBL/GenBank/DDBJ databases">
        <title>Description of novel Gluconacetobacter.</title>
        <authorList>
            <person name="Sombolestani A."/>
        </authorList>
    </citation>
    <scope>NUCLEOTIDE SEQUENCE [LARGE SCALE GENOMIC DNA]</scope>
    <source>
        <strain evidence="5">LMG 27748</strain>
    </source>
</reference>
<dbReference type="InterPro" id="IPR050278">
    <property type="entry name" value="Serine_Prot_S9B/DPPIV"/>
</dbReference>
<dbReference type="Proteomes" id="UP000630952">
    <property type="component" value="Unassembled WGS sequence"/>
</dbReference>
<keyword evidence="5" id="KW-1185">Reference proteome</keyword>
<dbReference type="PANTHER" id="PTHR11731:SF193">
    <property type="entry name" value="DIPEPTIDYL PEPTIDASE 9"/>
    <property type="match status" value="1"/>
</dbReference>
<dbReference type="InterPro" id="IPR029058">
    <property type="entry name" value="AB_hydrolase_fold"/>
</dbReference>
<feature type="chain" id="PRO_5045837402" evidence="1">
    <location>
        <begin position="35"/>
        <end position="742"/>
    </location>
</feature>
<dbReference type="Pfam" id="PF00930">
    <property type="entry name" value="DPPIV_N"/>
    <property type="match status" value="1"/>
</dbReference>
<dbReference type="RefSeq" id="WP_194255852.1">
    <property type="nucleotide sequence ID" value="NZ_JABCQO010000010.1"/>
</dbReference>
<protein>
    <submittedName>
        <fullName evidence="4">S9 family peptidase</fullName>
    </submittedName>
</protein>
<evidence type="ECO:0000259" key="2">
    <source>
        <dbReference type="Pfam" id="PF00326"/>
    </source>
</evidence>
<reference evidence="4 5" key="2">
    <citation type="submission" date="2020-11" db="EMBL/GenBank/DDBJ databases">
        <title>Description of novel Gluconobacter species.</title>
        <authorList>
            <person name="Cleenwerck I."/>
            <person name="Cnockaert M."/>
            <person name="Borremans W."/>
            <person name="Wieme A.D."/>
            <person name="De Vuyst L."/>
            <person name="Vandamme P."/>
        </authorList>
    </citation>
    <scope>NUCLEOTIDE SEQUENCE [LARGE SCALE GENOMIC DNA]</scope>
    <source>
        <strain evidence="4 5">LMG 27748</strain>
    </source>
</reference>
<name>A0ABR9YFX3_9PROT</name>
<dbReference type="Gene3D" id="3.40.50.1820">
    <property type="entry name" value="alpha/beta hydrolase"/>
    <property type="match status" value="1"/>
</dbReference>